<keyword evidence="7" id="KW-1185">Reference proteome</keyword>
<dbReference type="Pfam" id="PF01874">
    <property type="entry name" value="CitG"/>
    <property type="match status" value="1"/>
</dbReference>
<dbReference type="GO" id="GO:0051191">
    <property type="term" value="P:prosthetic group biosynthetic process"/>
    <property type="evidence" value="ECO:0007669"/>
    <property type="project" value="TreeGrafter"/>
</dbReference>
<dbReference type="Proteomes" id="UP000585721">
    <property type="component" value="Unassembled WGS sequence"/>
</dbReference>
<dbReference type="AlphaFoldDB" id="A0A841G9D3"/>
<protein>
    <recommendedName>
        <fullName evidence="5">Probable 2-(5''-triphosphoribosyl)-3'-dephosphocoenzyme-A synthase</fullName>
        <shortName evidence="5">2-(5''-triphosphoribosyl)-3'-dephospho-CoA synthase</shortName>
        <ecNumber evidence="5">2.4.2.52</ecNumber>
    </recommendedName>
</protein>
<dbReference type="HAMAP" id="MF_00397">
    <property type="entry name" value="CitG"/>
    <property type="match status" value="1"/>
</dbReference>
<dbReference type="PANTHER" id="PTHR30201">
    <property type="entry name" value="TRIPHOSPHORIBOSYL-DEPHOSPHO-COA SYNTHASE"/>
    <property type="match status" value="1"/>
</dbReference>
<evidence type="ECO:0000313" key="6">
    <source>
        <dbReference type="EMBL" id="MBB6054539.1"/>
    </source>
</evidence>
<dbReference type="RefSeq" id="WP_188025332.1">
    <property type="nucleotide sequence ID" value="NZ_JACHGR010000001.1"/>
</dbReference>
<dbReference type="GO" id="GO:0016757">
    <property type="term" value="F:glycosyltransferase activity"/>
    <property type="evidence" value="ECO:0007669"/>
    <property type="project" value="UniProtKB-KW"/>
</dbReference>
<dbReference type="GO" id="GO:0046917">
    <property type="term" value="F:triphosphoribosyl-dephospho-CoA synthase activity"/>
    <property type="evidence" value="ECO:0007669"/>
    <property type="project" value="UniProtKB-UniRule"/>
</dbReference>
<evidence type="ECO:0000256" key="4">
    <source>
        <dbReference type="ARBA" id="ARBA00022840"/>
    </source>
</evidence>
<comment type="caution">
    <text evidence="6">The sequence shown here is derived from an EMBL/GenBank/DDBJ whole genome shotgun (WGS) entry which is preliminary data.</text>
</comment>
<keyword evidence="6" id="KW-0328">Glycosyltransferase</keyword>
<evidence type="ECO:0000256" key="3">
    <source>
        <dbReference type="ARBA" id="ARBA00022741"/>
    </source>
</evidence>
<reference evidence="6 7" key="1">
    <citation type="submission" date="2020-08" db="EMBL/GenBank/DDBJ databases">
        <title>Genomic Encyclopedia of Type Strains, Phase IV (KMG-IV): sequencing the most valuable type-strain genomes for metagenomic binning, comparative biology and taxonomic classification.</title>
        <authorList>
            <person name="Goeker M."/>
        </authorList>
    </citation>
    <scope>NUCLEOTIDE SEQUENCE [LARGE SCALE GENOMIC DNA]</scope>
    <source>
        <strain evidence="6 7">DSM 22975</strain>
    </source>
</reference>
<comment type="similarity">
    <text evidence="5">Belongs to the CitG/MdcB family.</text>
</comment>
<sequence length="296" mass="32686">MYALFDTDCAAPLAIKPAIVRDMAALAHRAMLVEVYTTPKPGLVDLANNGAHRDMTVDTFERSANAIAPWLEQFTDTGIRSAHQPVDQLLSALRHPGRQCEQDMYLATAGVNTHKGMLFSMALLCAAGGRLWQQGKGLNQHSLCQTVANATEGLVERELAANTHPRTAGERFYHQYGLRGIRGEVESGFQTVRSYALPVYQQALAQDADRNSALLEVMLALLEHNDDTNLVHRGGPDGLNYVKQQAKWIRTHTTFLSVERMKALQQLDQQLISRHLSPGGSADLLAVTWLLQQLAH</sequence>
<evidence type="ECO:0000313" key="7">
    <source>
        <dbReference type="Proteomes" id="UP000585721"/>
    </source>
</evidence>
<accession>A0A841G9D3</accession>
<proteinExistence type="inferred from homology"/>
<name>A0A841G9D3_9GAMM</name>
<dbReference type="GO" id="GO:0005524">
    <property type="term" value="F:ATP binding"/>
    <property type="evidence" value="ECO:0007669"/>
    <property type="project" value="UniProtKB-KW"/>
</dbReference>
<evidence type="ECO:0000256" key="2">
    <source>
        <dbReference type="ARBA" id="ARBA00022679"/>
    </source>
</evidence>
<dbReference type="EC" id="2.4.2.52" evidence="5"/>
<dbReference type="Gene3D" id="1.10.4200.10">
    <property type="entry name" value="Triphosphoribosyl-dephospho-CoA protein"/>
    <property type="match status" value="1"/>
</dbReference>
<keyword evidence="3 5" id="KW-0547">Nucleotide-binding</keyword>
<evidence type="ECO:0000256" key="5">
    <source>
        <dbReference type="HAMAP-Rule" id="MF_00397"/>
    </source>
</evidence>
<keyword evidence="4 5" id="KW-0067">ATP-binding</keyword>
<organism evidence="6 7">
    <name type="scientific">Tolumonas osonensis</name>
    <dbReference type="NCBI Taxonomy" id="675874"/>
    <lineage>
        <taxon>Bacteria</taxon>
        <taxon>Pseudomonadati</taxon>
        <taxon>Pseudomonadota</taxon>
        <taxon>Gammaproteobacteria</taxon>
        <taxon>Aeromonadales</taxon>
        <taxon>Aeromonadaceae</taxon>
        <taxon>Tolumonas</taxon>
    </lineage>
</organism>
<dbReference type="EMBL" id="JACHGR010000001">
    <property type="protein sequence ID" value="MBB6054539.1"/>
    <property type="molecule type" value="Genomic_DNA"/>
</dbReference>
<evidence type="ECO:0000256" key="1">
    <source>
        <dbReference type="ARBA" id="ARBA00001210"/>
    </source>
</evidence>
<gene>
    <name evidence="5" type="primary">citG</name>
    <name evidence="6" type="ORF">HNR75_000404</name>
</gene>
<dbReference type="InterPro" id="IPR002736">
    <property type="entry name" value="CitG"/>
</dbReference>
<dbReference type="PANTHER" id="PTHR30201:SF2">
    <property type="entry name" value="2-(5''-TRIPHOSPHORIBOSYL)-3'-DEPHOSPHOCOENZYME-A SYNTHASE"/>
    <property type="match status" value="1"/>
</dbReference>
<keyword evidence="2 5" id="KW-0808">Transferase</keyword>
<dbReference type="InterPro" id="IPR017551">
    <property type="entry name" value="TriPribosyl-deP-CoA_syn_CitG"/>
</dbReference>
<dbReference type="NCBIfam" id="TIGR03125">
    <property type="entry name" value="citrate_citG"/>
    <property type="match status" value="1"/>
</dbReference>
<comment type="catalytic activity">
    <reaction evidence="1 5">
        <text>3'-dephospho-CoA + ATP = 2'-(5''-triphospho-alpha-D-ribosyl)-3'-dephospho-CoA + adenine</text>
        <dbReference type="Rhea" id="RHEA:15117"/>
        <dbReference type="ChEBI" id="CHEBI:16708"/>
        <dbReference type="ChEBI" id="CHEBI:30616"/>
        <dbReference type="ChEBI" id="CHEBI:57328"/>
        <dbReference type="ChEBI" id="CHEBI:61378"/>
        <dbReference type="EC" id="2.4.2.52"/>
    </reaction>
</comment>